<dbReference type="InterPro" id="IPR041692">
    <property type="entry name" value="HHH_9"/>
</dbReference>
<dbReference type="PROSITE" id="PS50126">
    <property type="entry name" value="S1"/>
    <property type="match status" value="1"/>
</dbReference>
<protein>
    <recommendedName>
        <fullName evidence="6">S1 motif domain-containing protein</fullName>
    </recommendedName>
</protein>
<keyword evidence="5" id="KW-0539">Nucleus</keyword>
<dbReference type="GO" id="GO:0008023">
    <property type="term" value="C:transcription elongation factor complex"/>
    <property type="evidence" value="ECO:0000318"/>
    <property type="project" value="GO_Central"/>
</dbReference>
<keyword evidence="8" id="KW-1185">Reference proteome</keyword>
<dbReference type="InterPro" id="IPR003029">
    <property type="entry name" value="S1_domain"/>
</dbReference>
<dbReference type="GO" id="GO:0034728">
    <property type="term" value="P:nucleosome organization"/>
    <property type="evidence" value="ECO:0000318"/>
    <property type="project" value="GO_Central"/>
</dbReference>
<accession>E9HEE2</accession>
<dbReference type="Proteomes" id="UP000000305">
    <property type="component" value="Unassembled WGS sequence"/>
</dbReference>
<dbReference type="EMBL" id="GL732629">
    <property type="protein sequence ID" value="EFX69828.1"/>
    <property type="molecule type" value="Genomic_DNA"/>
</dbReference>
<reference evidence="7 8" key="1">
    <citation type="journal article" date="2011" name="Science">
        <title>The ecoresponsive genome of Daphnia pulex.</title>
        <authorList>
            <person name="Colbourne J.K."/>
            <person name="Pfrender M.E."/>
            <person name="Gilbert D."/>
            <person name="Thomas W.K."/>
            <person name="Tucker A."/>
            <person name="Oakley T.H."/>
            <person name="Tokishita S."/>
            <person name="Aerts A."/>
            <person name="Arnold G.J."/>
            <person name="Basu M.K."/>
            <person name="Bauer D.J."/>
            <person name="Caceres C.E."/>
            <person name="Carmel L."/>
            <person name="Casola C."/>
            <person name="Choi J.H."/>
            <person name="Detter J.C."/>
            <person name="Dong Q."/>
            <person name="Dusheyko S."/>
            <person name="Eads B.D."/>
            <person name="Frohlich T."/>
            <person name="Geiler-Samerotte K.A."/>
            <person name="Gerlach D."/>
            <person name="Hatcher P."/>
            <person name="Jogdeo S."/>
            <person name="Krijgsveld J."/>
            <person name="Kriventseva E.V."/>
            <person name="Kultz D."/>
            <person name="Laforsch C."/>
            <person name="Lindquist E."/>
            <person name="Lopez J."/>
            <person name="Manak J.R."/>
            <person name="Muller J."/>
            <person name="Pangilinan J."/>
            <person name="Patwardhan R.P."/>
            <person name="Pitluck S."/>
            <person name="Pritham E.J."/>
            <person name="Rechtsteiner A."/>
            <person name="Rho M."/>
            <person name="Rogozin I.B."/>
            <person name="Sakarya O."/>
            <person name="Salamov A."/>
            <person name="Schaack S."/>
            <person name="Shapiro H."/>
            <person name="Shiga Y."/>
            <person name="Skalitzky C."/>
            <person name="Smith Z."/>
            <person name="Souvorov A."/>
            <person name="Sung W."/>
            <person name="Tang Z."/>
            <person name="Tsuchiya D."/>
            <person name="Tu H."/>
            <person name="Vos H."/>
            <person name="Wang M."/>
            <person name="Wolf Y.I."/>
            <person name="Yamagata H."/>
            <person name="Yamada T."/>
            <person name="Ye Y."/>
            <person name="Shaw J.R."/>
            <person name="Andrews J."/>
            <person name="Crease T.J."/>
            <person name="Tang H."/>
            <person name="Lucas S.M."/>
            <person name="Robertson H.M."/>
            <person name="Bork P."/>
            <person name="Koonin E.V."/>
            <person name="Zdobnov E.M."/>
            <person name="Grigoriev I.V."/>
            <person name="Lynch M."/>
            <person name="Boore J.L."/>
        </authorList>
    </citation>
    <scope>NUCLEOTIDE SEQUENCE [LARGE SCALE GENOMIC DNA]</scope>
</reference>
<dbReference type="HOGENOM" id="CLU_001680_1_0_1"/>
<evidence type="ECO:0000259" key="6">
    <source>
        <dbReference type="PROSITE" id="PS50126"/>
    </source>
</evidence>
<dbReference type="KEGG" id="dpx:DAPPUDRAFT_10245"/>
<dbReference type="Pfam" id="PF14641">
    <property type="entry name" value="HTH_44"/>
    <property type="match status" value="1"/>
</dbReference>
<gene>
    <name evidence="7" type="ORF">DAPPUDRAFT_10245</name>
</gene>
<dbReference type="GO" id="GO:0140673">
    <property type="term" value="P:transcription elongation-coupled chromatin remodeling"/>
    <property type="evidence" value="ECO:0007669"/>
    <property type="project" value="InterPro"/>
</dbReference>
<feature type="non-terminal residue" evidence="7">
    <location>
        <position position="1"/>
    </location>
</feature>
<dbReference type="InterPro" id="IPR028231">
    <property type="entry name" value="Spt6_YqgF"/>
</dbReference>
<evidence type="ECO:0000256" key="1">
    <source>
        <dbReference type="ARBA" id="ARBA00004123"/>
    </source>
</evidence>
<dbReference type="FunFam" id="1.10.10.650:FF:000002">
    <property type="entry name" value="Transcription elongation factor spt6"/>
    <property type="match status" value="1"/>
</dbReference>
<evidence type="ECO:0000313" key="8">
    <source>
        <dbReference type="Proteomes" id="UP000000305"/>
    </source>
</evidence>
<dbReference type="InterPro" id="IPR017072">
    <property type="entry name" value="TF_Spt6"/>
</dbReference>
<dbReference type="SUPFAM" id="SSF50249">
    <property type="entry name" value="Nucleic acid-binding proteins"/>
    <property type="match status" value="1"/>
</dbReference>
<dbReference type="Pfam" id="PF22706">
    <property type="entry name" value="Tex_central_region"/>
    <property type="match status" value="1"/>
</dbReference>
<dbReference type="GO" id="GO:0042393">
    <property type="term" value="F:histone binding"/>
    <property type="evidence" value="ECO:0000318"/>
    <property type="project" value="GO_Central"/>
</dbReference>
<evidence type="ECO:0000256" key="4">
    <source>
        <dbReference type="ARBA" id="ARBA00023163"/>
    </source>
</evidence>
<keyword evidence="3" id="KW-0175">Coiled coil</keyword>
<dbReference type="InterPro" id="IPR010994">
    <property type="entry name" value="RuvA_2-like"/>
</dbReference>
<dbReference type="InterPro" id="IPR055179">
    <property type="entry name" value="Tex-like_central_region"/>
</dbReference>
<dbReference type="SUPFAM" id="SSF47781">
    <property type="entry name" value="RuvA domain 2-like"/>
    <property type="match status" value="2"/>
</dbReference>
<dbReference type="SUPFAM" id="SSF158832">
    <property type="entry name" value="Tex N-terminal region-like"/>
    <property type="match status" value="1"/>
</dbReference>
<evidence type="ECO:0000313" key="7">
    <source>
        <dbReference type="EMBL" id="EFX69828.1"/>
    </source>
</evidence>
<dbReference type="AlphaFoldDB" id="E9HEE2"/>
<dbReference type="GO" id="GO:0060429">
    <property type="term" value="P:epithelium development"/>
    <property type="evidence" value="ECO:0007669"/>
    <property type="project" value="UniProtKB-ARBA"/>
</dbReference>
<dbReference type="InterPro" id="IPR012337">
    <property type="entry name" value="RNaseH-like_sf"/>
</dbReference>
<dbReference type="PANTHER" id="PTHR10145">
    <property type="entry name" value="TRANSCRIPTION ELONGATION FACTOR SPT6"/>
    <property type="match status" value="1"/>
</dbReference>
<proteinExistence type="inferred from homology"/>
<dbReference type="FunFam" id="1.10.150.850:FF:000004">
    <property type="entry name" value="Transcription elongation factor SPT6"/>
    <property type="match status" value="1"/>
</dbReference>
<dbReference type="InterPro" id="IPR023319">
    <property type="entry name" value="Tex-like_HTH_dom_sf"/>
</dbReference>
<comment type="similarity">
    <text evidence="2">Belongs to the SPT6 family.</text>
</comment>
<dbReference type="Gene3D" id="1.10.150.850">
    <property type="entry name" value="Spt6, helix-hairpin-helix domain"/>
    <property type="match status" value="1"/>
</dbReference>
<dbReference type="PIRSF" id="PIRSF036947">
    <property type="entry name" value="Spt6"/>
    <property type="match status" value="1"/>
</dbReference>
<dbReference type="GO" id="GO:0006368">
    <property type="term" value="P:transcription elongation by RNA polymerase II"/>
    <property type="evidence" value="ECO:0000318"/>
    <property type="project" value="GO_Central"/>
</dbReference>
<dbReference type="STRING" id="6669.E9HEE2"/>
<dbReference type="OMA" id="LEYDSAX"/>
<dbReference type="InParanoid" id="E9HEE2"/>
<name>E9HEE2_DAPPU</name>
<dbReference type="FunFam" id="1.10.10.2740:FF:000001">
    <property type="entry name" value="Transcription elongation factor spt6"/>
    <property type="match status" value="1"/>
</dbReference>
<dbReference type="Gene3D" id="1.10.10.2740">
    <property type="entry name" value="Spt6, Death-like domain"/>
    <property type="match status" value="1"/>
</dbReference>
<dbReference type="Pfam" id="PF00575">
    <property type="entry name" value="S1"/>
    <property type="match status" value="1"/>
</dbReference>
<dbReference type="InterPro" id="IPR032706">
    <property type="entry name" value="Spt6_HHH"/>
</dbReference>
<dbReference type="Gene3D" id="1.10.3500.10">
    <property type="entry name" value="Tex N-terminal region-like"/>
    <property type="match status" value="1"/>
</dbReference>
<dbReference type="Gene3D" id="2.40.50.140">
    <property type="entry name" value="Nucleic acid-binding proteins"/>
    <property type="match status" value="1"/>
</dbReference>
<dbReference type="GO" id="GO:0031491">
    <property type="term" value="F:nucleosome binding"/>
    <property type="evidence" value="ECO:0000318"/>
    <property type="project" value="GO_Central"/>
</dbReference>
<dbReference type="Pfam" id="PF17674">
    <property type="entry name" value="HHH_9"/>
    <property type="match status" value="1"/>
</dbReference>
<keyword evidence="4" id="KW-0804">Transcription</keyword>
<dbReference type="PhylomeDB" id="E9HEE2"/>
<organism evidence="7 8">
    <name type="scientific">Daphnia pulex</name>
    <name type="common">Water flea</name>
    <dbReference type="NCBI Taxonomy" id="6669"/>
    <lineage>
        <taxon>Eukaryota</taxon>
        <taxon>Metazoa</taxon>
        <taxon>Ecdysozoa</taxon>
        <taxon>Arthropoda</taxon>
        <taxon>Crustacea</taxon>
        <taxon>Branchiopoda</taxon>
        <taxon>Diplostraca</taxon>
        <taxon>Cladocera</taxon>
        <taxon>Anomopoda</taxon>
        <taxon>Daphniidae</taxon>
        <taxon>Daphnia</taxon>
    </lineage>
</organism>
<dbReference type="InterPro" id="IPR042066">
    <property type="entry name" value="Spt6_death-like"/>
</dbReference>
<dbReference type="Pfam" id="PF14639">
    <property type="entry name" value="YqgF"/>
    <property type="match status" value="1"/>
</dbReference>
<dbReference type="OrthoDB" id="343921at2759"/>
<feature type="domain" description="S1 motif" evidence="6">
    <location>
        <begin position="916"/>
        <end position="967"/>
    </location>
</feature>
<dbReference type="FunFam" id="1.10.3500.10:FF:000006">
    <property type="entry name" value="Transcription elongation factor spt6"/>
    <property type="match status" value="1"/>
</dbReference>
<dbReference type="InterPro" id="IPR012340">
    <property type="entry name" value="NA-bd_OB-fold"/>
</dbReference>
<dbReference type="InterPro" id="IPR028088">
    <property type="entry name" value="Spt6_HTH_DNA-bd_dom"/>
</dbReference>
<dbReference type="Pfam" id="PF14635">
    <property type="entry name" value="HHH_7"/>
    <property type="match status" value="1"/>
</dbReference>
<dbReference type="GO" id="GO:0003677">
    <property type="term" value="F:DNA binding"/>
    <property type="evidence" value="ECO:0007669"/>
    <property type="project" value="InterPro"/>
</dbReference>
<dbReference type="InterPro" id="IPR037027">
    <property type="entry name" value="YqgF/RNaseH-like_dom_sf"/>
</dbReference>
<dbReference type="SUPFAM" id="SSF53098">
    <property type="entry name" value="Ribonuclease H-like"/>
    <property type="match status" value="1"/>
</dbReference>
<evidence type="ECO:0000256" key="5">
    <source>
        <dbReference type="ARBA" id="ARBA00023242"/>
    </source>
</evidence>
<dbReference type="Gene3D" id="3.30.420.140">
    <property type="entry name" value="YqgF/RNase H-like domain"/>
    <property type="match status" value="1"/>
</dbReference>
<dbReference type="PANTHER" id="PTHR10145:SF6">
    <property type="entry name" value="TRANSCRIPTION ELONGATION FACTOR SPT6"/>
    <property type="match status" value="1"/>
</dbReference>
<evidence type="ECO:0000256" key="3">
    <source>
        <dbReference type="ARBA" id="ARBA00023054"/>
    </source>
</evidence>
<feature type="non-terminal residue" evidence="7">
    <location>
        <position position="967"/>
    </location>
</feature>
<evidence type="ECO:0000256" key="2">
    <source>
        <dbReference type="ARBA" id="ARBA00009253"/>
    </source>
</evidence>
<dbReference type="InterPro" id="IPR023323">
    <property type="entry name" value="Tex-like_dom_sf"/>
</dbReference>
<dbReference type="eggNOG" id="KOG1856">
    <property type="taxonomic scope" value="Eukaryota"/>
</dbReference>
<dbReference type="Gene3D" id="1.10.10.650">
    <property type="entry name" value="RuvA domain 2-like"/>
    <property type="match status" value="1"/>
</dbReference>
<comment type="subcellular location">
    <subcellularLocation>
        <location evidence="1">Nucleus</location>
    </subcellularLocation>
</comment>
<sequence length="967" mass="112025">IQQTDMPERMQLRNVPITSVEEGSIELDLESEWIYEYAFSRASISNQDGTVDGREKVIKEPPKTIEKIRKVLELIRNQHLEVPFIFSYRKEYVLPQLSKNNLLRVYKFDEEWTYLEKLKKTMMRHLDEAKKYQSKKLTQNLTESIPENVRVLTDGDTDRLRMVKSIEELDDIYNHFALYFGDFVPHMLEEYRRSEREEAKERRRLNEDVKPMDVVDMRKYLHGPHHDFYFICARAGLDGMLKEYGLSPEQIAENMRDNYQRHKVDQTSKMPSEIALKYVSPKFPTAPGVLRAANYMLAVQIANEPLVRKCVREFFFKCALVDVIPTKKGLEEINENHNVFPMKFLKDKPVRDLVGDQYLRLVVAEQHKLLTIVFQTQIEGAATARYVDEIKALFTCDGFSELVKKWNDLRNEIIEFALREFVLPALVNELKDKLLNEAQEFVMRACCQQLYNWLKVAPYEVDFDDKDDWDTKNGIRVMGLSYVADLDQEAFCCLINVDGVCSNYIRLQNILKRKEPSNLATLMKFIISTKPHVIAVSAESREATMLVEDLRAITAQLVEDNQWPLINVELMDNSLAKVFAFSTRAETEFREYPQLLRVSISIARRLQNPLIEFSQLCTTDKEILCLNYHSMQKQLCQEDLLKGLYLEFVNRTNEVGVDINRAINYPHTANLVQFICGLGPRKGQALIQILKENNQRLENRTQLVTACHMGPKVFINCAGFIKIDTNSLGDSTESYVEVLDGSRVHPETYEWARKMAVDALEYDDEDANPAGAVEEILEAPERLKDLDLDAFADELERQGFGDKRITLYDIRSELNHRYKDGRPSYQQPSPEDIFNMVTKETPQTFFIGKLVLATVTEIQRRKPNRQELNRANPNKNETTGLWQCPFCLQDNFTDWINVRIHLDKDGFGTCSGQAIGVQIRLGNGLTGFLPIKCLSDPEVKTPEERFRPGQTIHCRITRIDVENFSVE</sequence>